<evidence type="ECO:0000256" key="6">
    <source>
        <dbReference type="ARBA" id="ARBA00022676"/>
    </source>
</evidence>
<feature type="transmembrane region" description="Helical" evidence="14">
    <location>
        <begin position="412"/>
        <end position="432"/>
    </location>
</feature>
<evidence type="ECO:0000256" key="8">
    <source>
        <dbReference type="ARBA" id="ARBA00022692"/>
    </source>
</evidence>
<dbReference type="GO" id="GO:0006488">
    <property type="term" value="P:dolichol-linked oligosaccharide biosynthetic process"/>
    <property type="evidence" value="ECO:0007669"/>
    <property type="project" value="UniProtKB-UniRule"/>
</dbReference>
<dbReference type="AlphaFoldDB" id="A0A183IY73"/>
<reference evidence="15 16" key="2">
    <citation type="submission" date="2018-11" db="EMBL/GenBank/DDBJ databases">
        <authorList>
            <consortium name="Pathogen Informatics"/>
        </authorList>
    </citation>
    <scope>NUCLEOTIDE SEQUENCE [LARGE SCALE GENOMIC DNA]</scope>
</reference>
<keyword evidence="6 14" id="KW-0328">Glycosyltransferase</keyword>
<evidence type="ECO:0000256" key="11">
    <source>
        <dbReference type="ARBA" id="ARBA00023136"/>
    </source>
</evidence>
<dbReference type="EMBL" id="UZAM01011743">
    <property type="protein sequence ID" value="VDP17986.1"/>
    <property type="molecule type" value="Genomic_DNA"/>
</dbReference>
<dbReference type="PANTHER" id="PTHR12989:SF10">
    <property type="entry name" value="DOL-P-GLC:GLC(2)MAN(9)GLCNAC(2)-PP-DOL ALPHA-1,2-GLUCOSYLTRANSFERASE-RELATED"/>
    <property type="match status" value="1"/>
</dbReference>
<gene>
    <name evidence="15" type="ORF">SBAD_LOCUS8571</name>
</gene>
<keyword evidence="10 14" id="KW-1133">Transmembrane helix</keyword>
<dbReference type="GO" id="GO:0005789">
    <property type="term" value="C:endoplasmic reticulum membrane"/>
    <property type="evidence" value="ECO:0007669"/>
    <property type="project" value="UniProtKB-SubCell"/>
</dbReference>
<dbReference type="OrthoDB" id="4769at2759"/>
<feature type="transmembrane region" description="Helical" evidence="14">
    <location>
        <begin position="373"/>
        <end position="400"/>
    </location>
</feature>
<keyword evidence="8 14" id="KW-0812">Transmembrane</keyword>
<comment type="catalytic activity">
    <reaction evidence="13">
        <text>an alpha-D-Glc-(1-&gt;3)-alpha-D-Glc-(1-&gt;3)-alpha-D-Man-(1-&gt;2)-alpha-D-Man-(1-&gt;2)-alpha-D-Man-(1-&gt;3)-[alpha-D-Man-(1-&gt;2)-alpha-D-Man-(1-&gt;3)-[alpha-D-Man-(1-&gt;2)-alpha-D-Man-(1-&gt;6)]-alpha-D-Man-(1-&gt;6)]-beta-D-Man-(1-&gt;4)-beta-D-GlcNAc-(1-&gt;4)-alpha-D-GlcNAc-diphospho-di-trans,poly-cis-dolichol + a di-trans,poly-cis-dolichyl beta-D-glucosyl phosphate = a alpha-D-Glc-(1-&gt;2)-alpha-D-Glc-(1-&gt;3)-alpha-D-Glc-(1-&gt;3)-alpha-D-Man-(1-&gt;2)-alpha-D-Man-(1-&gt;2)-alpha-D-Man-(1-&gt;3)-[alpha-D-Man-(1-&gt;2)-alpha-D-Man-(1-&gt;3)-[alpha-D-Man-(1-&gt;2)-alpha-D-Man-(1-&gt;6)]-alpha-D-Man-(1-&gt;6)]-beta-D-Man-(1-&gt;4)-beta-D-GlcNAc-(1-&gt;4)-alpha-D-GlcNAc-diphospho-di-trans,poly-cis-dolichol + a di-trans,poly-cis-dolichyl phosphate + H(+)</text>
        <dbReference type="Rhea" id="RHEA:29543"/>
        <dbReference type="Rhea" id="RHEA-COMP:19498"/>
        <dbReference type="Rhea" id="RHEA-COMP:19502"/>
        <dbReference type="Rhea" id="RHEA-COMP:19512"/>
        <dbReference type="Rhea" id="RHEA-COMP:19522"/>
        <dbReference type="ChEBI" id="CHEBI:15378"/>
        <dbReference type="ChEBI" id="CHEBI:57525"/>
        <dbReference type="ChEBI" id="CHEBI:57683"/>
        <dbReference type="ChEBI" id="CHEBI:132522"/>
        <dbReference type="ChEBI" id="CHEBI:132523"/>
        <dbReference type="EC" id="2.4.1.256"/>
    </reaction>
    <physiologicalReaction direction="left-to-right" evidence="13">
        <dbReference type="Rhea" id="RHEA:29544"/>
    </physiologicalReaction>
</comment>
<name>A0A183IY73_9BILA</name>
<feature type="transmembrane region" description="Helical" evidence="14">
    <location>
        <begin position="137"/>
        <end position="157"/>
    </location>
</feature>
<dbReference type="PANTHER" id="PTHR12989">
    <property type="entry name" value="ALPHA-1,2-GLUCOSYLTRANSFERASE ALG10"/>
    <property type="match status" value="1"/>
</dbReference>
<dbReference type="PIRSF" id="PIRSF028810">
    <property type="entry name" value="Alpha1_2_glucosyltferase_Alg10"/>
    <property type="match status" value="1"/>
</dbReference>
<feature type="transmembrane region" description="Helical" evidence="14">
    <location>
        <begin position="110"/>
        <end position="131"/>
    </location>
</feature>
<evidence type="ECO:0000256" key="3">
    <source>
        <dbReference type="ARBA" id="ARBA00010600"/>
    </source>
</evidence>
<feature type="transmembrane region" description="Helical" evidence="14">
    <location>
        <begin position="300"/>
        <end position="322"/>
    </location>
</feature>
<comment type="subcellular location">
    <subcellularLocation>
        <location evidence="1">Endoplasmic reticulum membrane</location>
        <topology evidence="1">Multi-pass membrane protein</topology>
    </subcellularLocation>
</comment>
<protein>
    <recommendedName>
        <fullName evidence="5 14">Dol-P-Glc:Glc(2)Man(9)GlcNAc(2)-PP-Dol alpha-1,2-glucosyltransferase</fullName>
        <ecNumber evidence="4 14">2.4.1.256</ecNumber>
    </recommendedName>
</protein>
<evidence type="ECO:0000313" key="17">
    <source>
        <dbReference type="WBParaSite" id="SBAD_0000888201-mRNA-1"/>
    </source>
</evidence>
<evidence type="ECO:0000256" key="9">
    <source>
        <dbReference type="ARBA" id="ARBA00022824"/>
    </source>
</evidence>
<accession>A0A183IY73</accession>
<dbReference type="InterPro" id="IPR016900">
    <property type="entry name" value="Alg10"/>
</dbReference>
<evidence type="ECO:0000256" key="2">
    <source>
        <dbReference type="ARBA" id="ARBA00004922"/>
    </source>
</evidence>
<keyword evidence="9" id="KW-0256">Endoplasmic reticulum</keyword>
<dbReference type="Pfam" id="PF04922">
    <property type="entry name" value="DIE2_ALG10"/>
    <property type="match status" value="1"/>
</dbReference>
<sequence length="448" mass="51938">MSLWIHHQIDASVPRPFMDEEFHVDQTKHYCSNDFGYWNPKITTPPGLYLVSYALLRLISSITNLPTVYLCTVSVLRLLNIGLAGLLYLTIVALQRSINHQLSAKDSDRVLLTAANVCMFPILYFFIFLYYTDLLSTLSVLVMYLLLLYDRICLSAMTGGLACTMRQTNIIWCAFCCGITLVDRFNQRLKGLSRLERESQPTNGDWLKMIRTAGFGDVAEAFLRSVMEFVPFMALGLAFSVFVLWNHGIVLGDKGAHQPCFHAVQLFYCVMFLVIFAFPVLFLPRHFFSCLQHIVRHPGAYALLCCGIALAVYACTFEHPYLLADNRHLTFYVWRKWFKRYVAARYLLIPLYVYGFHAVWMSLSRQNSFWRSAYFVAVALVTVPNRLLELRYFIMPYVFWRLHVPILSKKRLVVELLFYTVVNAGVICLFLFRTFKWVGNDDTQRIMF</sequence>
<evidence type="ECO:0000256" key="5">
    <source>
        <dbReference type="ARBA" id="ARBA00018512"/>
    </source>
</evidence>
<evidence type="ECO:0000256" key="10">
    <source>
        <dbReference type="ARBA" id="ARBA00022989"/>
    </source>
</evidence>
<reference evidence="17" key="1">
    <citation type="submission" date="2016-06" db="UniProtKB">
        <authorList>
            <consortium name="WormBaseParasite"/>
        </authorList>
    </citation>
    <scope>IDENTIFICATION</scope>
</reference>
<evidence type="ECO:0000256" key="7">
    <source>
        <dbReference type="ARBA" id="ARBA00022679"/>
    </source>
</evidence>
<evidence type="ECO:0000256" key="14">
    <source>
        <dbReference type="PIRNR" id="PIRNR028810"/>
    </source>
</evidence>
<keyword evidence="16" id="KW-1185">Reference proteome</keyword>
<comment type="similarity">
    <text evidence="3 14">Belongs to the ALG10 glucosyltransferase family.</text>
</comment>
<evidence type="ECO:0000256" key="4">
    <source>
        <dbReference type="ARBA" id="ARBA00011967"/>
    </source>
</evidence>
<comment type="function">
    <text evidence="12">Dol-P-Glc:Glc(2)Man(9)GlcNAc(2)-PP-Dol alpha-1,2-glucosyltransferase that operates in the biosynthetic pathway of dolichol-linked oligosaccharides, the glycan precursors employed in protein asparagine (N)-glycosylation. The assembly of dolichol-linked oligosaccharides begins on the cytosolic side of the endoplasmic reticulum membrane and finishes in its lumen. The sequential addition of sugars to dolichol pyrophosphate produces dolichol-linked oligosaccharides containing fourteen sugars, including two GlcNAcs, nine mannoses and three glucoses. Once assembled, the oligosaccharide is transferred from the lipid to nascent proteins by oligosaccharyltransferases. In the lumen of the endoplasmic reticulum, adds the third and last glucose residue from dolichyl phosphate glucose (Dol-P-Glc) onto the lipid-linked oligosaccharide intermediate Glc(2)Man(9)GlcNAc(2)-PP-Dol to produce Glc(3)Man(9)GlcNAc(2)-PP-Dol.</text>
</comment>
<evidence type="ECO:0000313" key="15">
    <source>
        <dbReference type="EMBL" id="VDP17986.1"/>
    </source>
</evidence>
<dbReference type="EC" id="2.4.1.256" evidence="4 14"/>
<keyword evidence="11 14" id="KW-0472">Membrane</keyword>
<evidence type="ECO:0000256" key="12">
    <source>
        <dbReference type="ARBA" id="ARBA00044727"/>
    </source>
</evidence>
<organism evidence="17">
    <name type="scientific">Soboliphyme baturini</name>
    <dbReference type="NCBI Taxonomy" id="241478"/>
    <lineage>
        <taxon>Eukaryota</taxon>
        <taxon>Metazoa</taxon>
        <taxon>Ecdysozoa</taxon>
        <taxon>Nematoda</taxon>
        <taxon>Enoplea</taxon>
        <taxon>Dorylaimia</taxon>
        <taxon>Dioctophymatida</taxon>
        <taxon>Dioctophymatoidea</taxon>
        <taxon>Soboliphymatidae</taxon>
        <taxon>Soboliphyme</taxon>
    </lineage>
</organism>
<dbReference type="WBParaSite" id="SBAD_0000888201-mRNA-1">
    <property type="protein sequence ID" value="SBAD_0000888201-mRNA-1"/>
    <property type="gene ID" value="SBAD_0000888201"/>
</dbReference>
<feature type="transmembrane region" description="Helical" evidence="14">
    <location>
        <begin position="67"/>
        <end position="89"/>
    </location>
</feature>
<feature type="transmembrane region" description="Helical" evidence="14">
    <location>
        <begin position="229"/>
        <end position="245"/>
    </location>
</feature>
<evidence type="ECO:0000256" key="13">
    <source>
        <dbReference type="ARBA" id="ARBA00048064"/>
    </source>
</evidence>
<keyword evidence="7" id="KW-0808">Transferase</keyword>
<feature type="transmembrane region" description="Helical" evidence="14">
    <location>
        <begin position="343"/>
        <end position="361"/>
    </location>
</feature>
<evidence type="ECO:0000256" key="1">
    <source>
        <dbReference type="ARBA" id="ARBA00004477"/>
    </source>
</evidence>
<evidence type="ECO:0000313" key="16">
    <source>
        <dbReference type="Proteomes" id="UP000270296"/>
    </source>
</evidence>
<feature type="transmembrane region" description="Helical" evidence="14">
    <location>
        <begin position="266"/>
        <end position="288"/>
    </location>
</feature>
<comment type="caution">
    <text evidence="14">Lacks conserved residue(s) required for the propagation of feature annotation.</text>
</comment>
<dbReference type="GO" id="GO:0106073">
    <property type="term" value="F:dolichyl pyrophosphate Glc2Man9GlcNAc2 alpha-1,2-glucosyltransferase activity"/>
    <property type="evidence" value="ECO:0007669"/>
    <property type="project" value="UniProtKB-UniRule"/>
</dbReference>
<comment type="pathway">
    <text evidence="2">Protein modification; protein glycosylation.</text>
</comment>
<proteinExistence type="inferred from homology"/>
<dbReference type="Proteomes" id="UP000270296">
    <property type="component" value="Unassembled WGS sequence"/>
</dbReference>